<dbReference type="Gene3D" id="3.40.50.620">
    <property type="entry name" value="HUPs"/>
    <property type="match status" value="1"/>
</dbReference>
<dbReference type="SUPFAM" id="SSF50715">
    <property type="entry name" value="Ribosomal protein L25-like"/>
    <property type="match status" value="1"/>
</dbReference>
<dbReference type="Pfam" id="PF00749">
    <property type="entry name" value="tRNA-synt_1c"/>
    <property type="match status" value="1"/>
</dbReference>
<accession>A0A7G2CGW3</accession>
<dbReference type="GO" id="GO:0006424">
    <property type="term" value="P:glutamyl-tRNA aminoacylation"/>
    <property type="evidence" value="ECO:0007669"/>
    <property type="project" value="TreeGrafter"/>
</dbReference>
<evidence type="ECO:0000256" key="6">
    <source>
        <dbReference type="ARBA" id="ARBA00023146"/>
    </source>
</evidence>
<evidence type="ECO:0000259" key="8">
    <source>
        <dbReference type="Pfam" id="PF00749"/>
    </source>
</evidence>
<keyword evidence="12" id="KW-1185">Reference proteome</keyword>
<reference evidence="11 12" key="1">
    <citation type="submission" date="2020-08" db="EMBL/GenBank/DDBJ databases">
        <authorList>
            <person name="Newling K."/>
            <person name="Davey J."/>
            <person name="Forrester S."/>
        </authorList>
    </citation>
    <scope>NUCLEOTIDE SEQUENCE [LARGE SCALE GENOMIC DNA]</scope>
    <source>
        <strain evidence="12">Crithidia deanei Carvalho (ATCC PRA-265)</strain>
    </source>
</reference>
<feature type="domain" description="Glutamyl/glutaminyl-tRNA synthetase class Ib catalytic" evidence="8">
    <location>
        <begin position="1"/>
        <end position="151"/>
    </location>
</feature>
<keyword evidence="5 7" id="KW-0648">Protein biosynthesis</keyword>
<sequence length="393" mass="45078">MRDPVMYRVNMTPHARHGTEEKVYPTYDFCCPLIDSIEGVTHALRTNEYHDRNAQYYWFCDALKIRKPMIEDFSRLNMEYSVMSKRKLTKLVETGVVDGWDDPRFPTVRALVRRGLKIEALRQFVADQGMSKTVNFMEWSKIWFYNTQILDPICPRYTCVSKQLQVRCRVEGQKGAEQCTKPLHKKNPDVGEKVYFKSDAILLDAEDVALLKDGDEVTLMDWGNAYVRNIKRPSADALPTEADIVLHPDGDVKKTKYKLTWIAESAAAPTLLLKEYDHILTKKKPEPEENLDDLIAKVSIYTQEVVGEEALKNIKLGDTIQLERRGYYIVDKWSDDAKELIFIPDGRDKINHLSAKAQFLKTLPKKMSAADELAAKRAEKAAKKAAQKSKAKN</sequence>
<dbReference type="PANTHER" id="PTHR43097">
    <property type="entry name" value="GLUTAMINE-TRNA LIGASE"/>
    <property type="match status" value="1"/>
</dbReference>
<dbReference type="SUPFAM" id="SSF52374">
    <property type="entry name" value="Nucleotidylyl transferase"/>
    <property type="match status" value="1"/>
</dbReference>
<keyword evidence="2 7" id="KW-0436">Ligase</keyword>
<dbReference type="GO" id="GO:0005829">
    <property type="term" value="C:cytosol"/>
    <property type="evidence" value="ECO:0007669"/>
    <property type="project" value="TreeGrafter"/>
</dbReference>
<dbReference type="Pfam" id="PF20974">
    <property type="entry name" value="tRNA-synt_1c_C2"/>
    <property type="match status" value="1"/>
</dbReference>
<protein>
    <submittedName>
        <fullName evidence="11">tRNA synthetases class I (E and Q), catalytic domain/tRNA synthetases class I (E and Q), anti-codon binding domain containing protein, putative</fullName>
    </submittedName>
</protein>
<keyword evidence="4 7" id="KW-0067">ATP-binding</keyword>
<keyword evidence="6 7" id="KW-0030">Aminoacyl-tRNA synthetase</keyword>
<feature type="domain" description="tRNA synthetases class I (E and Q) anti-codon binding" evidence="10">
    <location>
        <begin position="258"/>
        <end position="331"/>
    </location>
</feature>
<organism evidence="11 12">
    <name type="scientific">Angomonas deanei</name>
    <dbReference type="NCBI Taxonomy" id="59799"/>
    <lineage>
        <taxon>Eukaryota</taxon>
        <taxon>Discoba</taxon>
        <taxon>Euglenozoa</taxon>
        <taxon>Kinetoplastea</taxon>
        <taxon>Metakinetoplastina</taxon>
        <taxon>Trypanosomatida</taxon>
        <taxon>Trypanosomatidae</taxon>
        <taxon>Strigomonadinae</taxon>
        <taxon>Angomonas</taxon>
    </lineage>
</organism>
<dbReference type="VEuPathDB" id="TriTrypDB:ADEAN_000541900"/>
<keyword evidence="1" id="KW-0963">Cytoplasm</keyword>
<dbReference type="GO" id="GO:0005524">
    <property type="term" value="F:ATP binding"/>
    <property type="evidence" value="ECO:0007669"/>
    <property type="project" value="UniProtKB-KW"/>
</dbReference>
<dbReference type="OrthoDB" id="10250478at2759"/>
<keyword evidence="3 7" id="KW-0547">Nucleotide-binding</keyword>
<evidence type="ECO:0000259" key="10">
    <source>
        <dbReference type="Pfam" id="PF20974"/>
    </source>
</evidence>
<feature type="domain" description="Glutamyl/glutaminyl-tRNA synthetase class Ib anti-codon binding" evidence="9">
    <location>
        <begin position="154"/>
        <end position="231"/>
    </location>
</feature>
<dbReference type="InterPro" id="IPR020058">
    <property type="entry name" value="Glu/Gln-tRNA-synth_Ib_cat-dom"/>
</dbReference>
<evidence type="ECO:0000313" key="11">
    <source>
        <dbReference type="EMBL" id="CAD2217933.1"/>
    </source>
</evidence>
<evidence type="ECO:0000256" key="5">
    <source>
        <dbReference type="ARBA" id="ARBA00022917"/>
    </source>
</evidence>
<dbReference type="EMBL" id="LR877154">
    <property type="protein sequence ID" value="CAD2217933.1"/>
    <property type="molecule type" value="Genomic_DNA"/>
</dbReference>
<dbReference type="AlphaFoldDB" id="A0A7G2CGW3"/>
<dbReference type="InterPro" id="IPR014729">
    <property type="entry name" value="Rossmann-like_a/b/a_fold"/>
</dbReference>
<dbReference type="GO" id="GO:0017102">
    <property type="term" value="C:methionyl glutamyl tRNA synthetase complex"/>
    <property type="evidence" value="ECO:0007669"/>
    <property type="project" value="TreeGrafter"/>
</dbReference>
<proteinExistence type="inferred from homology"/>
<evidence type="ECO:0000256" key="1">
    <source>
        <dbReference type="ARBA" id="ARBA00022490"/>
    </source>
</evidence>
<evidence type="ECO:0000313" key="12">
    <source>
        <dbReference type="Proteomes" id="UP000515908"/>
    </source>
</evidence>
<name>A0A7G2CGW3_9TRYP</name>
<dbReference type="InterPro" id="IPR049437">
    <property type="entry name" value="tRNA-synt_1c_C2"/>
</dbReference>
<gene>
    <name evidence="11" type="ORF">ADEAN_000541900</name>
</gene>
<dbReference type="InterPro" id="IPR011035">
    <property type="entry name" value="Ribosomal_bL25/Gln-tRNA_synth"/>
</dbReference>
<dbReference type="Pfam" id="PF03950">
    <property type="entry name" value="tRNA-synt_1c_C"/>
    <property type="match status" value="1"/>
</dbReference>
<dbReference type="GO" id="GO:0004818">
    <property type="term" value="F:glutamate-tRNA ligase activity"/>
    <property type="evidence" value="ECO:0007669"/>
    <property type="project" value="TreeGrafter"/>
</dbReference>
<dbReference type="Gene3D" id="2.40.240.10">
    <property type="entry name" value="Ribosomal Protein L25, Chain P"/>
    <property type="match status" value="1"/>
</dbReference>
<evidence type="ECO:0000256" key="7">
    <source>
        <dbReference type="RuleBase" id="RU363037"/>
    </source>
</evidence>
<dbReference type="InterPro" id="IPR020059">
    <property type="entry name" value="Glu/Gln-tRNA-synth_Ib_codon-bd"/>
</dbReference>
<evidence type="ECO:0000259" key="9">
    <source>
        <dbReference type="Pfam" id="PF03950"/>
    </source>
</evidence>
<evidence type="ECO:0000256" key="4">
    <source>
        <dbReference type="ARBA" id="ARBA00022840"/>
    </source>
</evidence>
<dbReference type="PANTHER" id="PTHR43097:SF5">
    <property type="entry name" value="GLUTAMATE--TRNA LIGASE"/>
    <property type="match status" value="1"/>
</dbReference>
<dbReference type="Proteomes" id="UP000515908">
    <property type="component" value="Chromosome 10"/>
</dbReference>
<dbReference type="InterPro" id="IPR050132">
    <property type="entry name" value="Gln/Glu-tRNA_Ligase"/>
</dbReference>
<evidence type="ECO:0000256" key="3">
    <source>
        <dbReference type="ARBA" id="ARBA00022741"/>
    </source>
</evidence>
<evidence type="ECO:0000256" key="2">
    <source>
        <dbReference type="ARBA" id="ARBA00022598"/>
    </source>
</evidence>
<comment type="similarity">
    <text evidence="7">Belongs to the class-I aminoacyl-tRNA synthetase family.</text>
</comment>
<dbReference type="InterPro" id="IPR020056">
    <property type="entry name" value="Rbsml_bL25/Gln-tRNA_synth_N"/>
</dbReference>